<feature type="coiled-coil region" evidence="1">
    <location>
        <begin position="44"/>
        <end position="97"/>
    </location>
</feature>
<evidence type="ECO:0000313" key="4">
    <source>
        <dbReference type="Proteomes" id="UP001054902"/>
    </source>
</evidence>
<proteinExistence type="predicted"/>
<organism evidence="3 4">
    <name type="scientific">Chaetoceros tenuissimus</name>
    <dbReference type="NCBI Taxonomy" id="426638"/>
    <lineage>
        <taxon>Eukaryota</taxon>
        <taxon>Sar</taxon>
        <taxon>Stramenopiles</taxon>
        <taxon>Ochrophyta</taxon>
        <taxon>Bacillariophyta</taxon>
        <taxon>Coscinodiscophyceae</taxon>
        <taxon>Chaetocerotophycidae</taxon>
        <taxon>Chaetocerotales</taxon>
        <taxon>Chaetocerotaceae</taxon>
        <taxon>Chaetoceros</taxon>
    </lineage>
</organism>
<evidence type="ECO:0000313" key="3">
    <source>
        <dbReference type="EMBL" id="GFH44377.1"/>
    </source>
</evidence>
<gene>
    <name evidence="3" type="ORF">CTEN210_00851</name>
</gene>
<feature type="transmembrane region" description="Helical" evidence="2">
    <location>
        <begin position="172"/>
        <end position="189"/>
    </location>
</feature>
<keyword evidence="4" id="KW-1185">Reference proteome</keyword>
<keyword evidence="2" id="KW-0472">Membrane</keyword>
<evidence type="ECO:0000256" key="1">
    <source>
        <dbReference type="SAM" id="Coils"/>
    </source>
</evidence>
<accession>A0AAD3CE14</accession>
<protein>
    <submittedName>
        <fullName evidence="3">Uncharacterized protein</fullName>
    </submittedName>
</protein>
<evidence type="ECO:0000256" key="2">
    <source>
        <dbReference type="SAM" id="Phobius"/>
    </source>
</evidence>
<comment type="caution">
    <text evidence="3">The sequence shown here is derived from an EMBL/GenBank/DDBJ whole genome shotgun (WGS) entry which is preliminary data.</text>
</comment>
<dbReference type="EMBL" id="BLLK01000019">
    <property type="protein sequence ID" value="GFH44377.1"/>
    <property type="molecule type" value="Genomic_DNA"/>
</dbReference>
<sequence>MLEYNHEKNEDMIYTELLIKILFEPILERLRDQMKIKKDSKKNTLKTKQEIRKLEKLRAQLNDESKKDLDEEIQKRLEELEQRIIEEQKIYRSLKVEAASEIEDIEAKICKLSKDIEEVDTIKLSSSLRYLSYLCQITMQIDILLCQVFNQLRHYILEVGEKRSWNDLLWRYWRLIYFGIVIFDFFLFLLLEFGAITIISSLGLNLLLAARFCECEKSSNNGKNRLVLSALKMFLNTINLEVM</sequence>
<dbReference type="Proteomes" id="UP001054902">
    <property type="component" value="Unassembled WGS sequence"/>
</dbReference>
<keyword evidence="2" id="KW-0812">Transmembrane</keyword>
<name>A0AAD3CE14_9STRA</name>
<reference evidence="3 4" key="1">
    <citation type="journal article" date="2021" name="Sci. Rep.">
        <title>The genome of the diatom Chaetoceros tenuissimus carries an ancient integrated fragment of an extant virus.</title>
        <authorList>
            <person name="Hongo Y."/>
            <person name="Kimura K."/>
            <person name="Takaki Y."/>
            <person name="Yoshida Y."/>
            <person name="Baba S."/>
            <person name="Kobayashi G."/>
            <person name="Nagasaki K."/>
            <person name="Hano T."/>
            <person name="Tomaru Y."/>
        </authorList>
    </citation>
    <scope>NUCLEOTIDE SEQUENCE [LARGE SCALE GENOMIC DNA]</scope>
    <source>
        <strain evidence="3 4">NIES-3715</strain>
    </source>
</reference>
<keyword evidence="1" id="KW-0175">Coiled coil</keyword>
<dbReference type="AlphaFoldDB" id="A0AAD3CE14"/>
<keyword evidence="2" id="KW-1133">Transmembrane helix</keyword>